<evidence type="ECO:0000313" key="6">
    <source>
        <dbReference type="Proteomes" id="UP000291995"/>
    </source>
</evidence>
<evidence type="ECO:0000256" key="1">
    <source>
        <dbReference type="SAM" id="Phobius"/>
    </source>
</evidence>
<dbReference type="Proteomes" id="UP000291995">
    <property type="component" value="Plasmid pYekat-76-lp18-2"/>
</dbReference>
<geneLocation type="plasmid" evidence="3 5">
    <name>pYekat-1-lp18-2</name>
</geneLocation>
<dbReference type="EMBL" id="CP117148">
    <property type="protein sequence ID" value="WEG86430.1"/>
    <property type="molecule type" value="Genomic_DNA"/>
</dbReference>
<keyword evidence="1" id="KW-0472">Membrane</keyword>
<dbReference type="InterPro" id="IPR041635">
    <property type="entry name" value="Type_ISP_LLaBIII_C"/>
</dbReference>
<evidence type="ECO:0000259" key="2">
    <source>
        <dbReference type="Pfam" id="PF18135"/>
    </source>
</evidence>
<keyword evidence="5" id="KW-1185">Reference proteome</keyword>
<evidence type="ECO:0000313" key="4">
    <source>
        <dbReference type="EMBL" id="WEG86430.1"/>
    </source>
</evidence>
<reference evidence="3" key="3">
    <citation type="submission" date="2022-12" db="EMBL/GenBank/DDBJ databases">
        <title>Whole genome sequencing of Borrelia miyamotoi strains isolated at the Russian territory.</title>
        <authorList>
            <person name="Kuleshov K.V."/>
            <person name="Platonov A.E."/>
            <person name="Goptar I.A."/>
            <person name="Shipulin G.A."/>
            <person name="Markelov M.L."/>
            <person name="Koetsveld J."/>
            <person name="Kolyasnikova N.M."/>
            <person name="Sarksyan D.S."/>
            <person name="Toporkova M.G."/>
            <person name="Hovius J.W."/>
        </authorList>
    </citation>
    <scope>NUCLEOTIDE SEQUENCE</scope>
    <source>
        <strain evidence="3">Yekat-1</strain>
        <plasmid evidence="3">pYekat-1-lp18-2</plasmid>
    </source>
</reference>
<proteinExistence type="predicted"/>
<organism evidence="4 6">
    <name type="scientific">Borrelia miyamotoi</name>
    <dbReference type="NCBI Taxonomy" id="47466"/>
    <lineage>
        <taxon>Bacteria</taxon>
        <taxon>Pseudomonadati</taxon>
        <taxon>Spirochaetota</taxon>
        <taxon>Spirochaetia</taxon>
        <taxon>Spirochaetales</taxon>
        <taxon>Borreliaceae</taxon>
        <taxon>Borrelia</taxon>
    </lineage>
</organism>
<feature type="transmembrane region" description="Helical" evidence="1">
    <location>
        <begin position="63"/>
        <end position="83"/>
    </location>
</feature>
<keyword evidence="1" id="KW-1133">Transmembrane helix</keyword>
<dbReference type="EMBL" id="CP024341">
    <property type="protein sequence ID" value="ATQ16689.1"/>
    <property type="molecule type" value="Genomic_DNA"/>
</dbReference>
<protein>
    <recommendedName>
        <fullName evidence="2">Type ISP restriction-modification enzyme LLaBIII C-terminal specificity domain-containing protein</fullName>
    </recommendedName>
</protein>
<feature type="domain" description="Type ISP restriction-modification enzyme LLaBIII C-terminal specificity" evidence="2">
    <location>
        <begin position="12"/>
        <end position="68"/>
    </location>
</feature>
<gene>
    <name evidence="3" type="ORF">CNO13_05940</name>
    <name evidence="4" type="ORF">EZU67_004875</name>
</gene>
<evidence type="ECO:0000313" key="5">
    <source>
        <dbReference type="Proteomes" id="UP000230633"/>
    </source>
</evidence>
<dbReference type="AlphaFoldDB" id="A0AAQ3HFH0"/>
<keyword evidence="4" id="KW-0614">Plasmid</keyword>
<reference evidence="4" key="2">
    <citation type="submission" date="2022-12" db="EMBL/GenBank/DDBJ databases">
        <title>B. miyamotoi WGS.</title>
        <authorList>
            <person name="Kuleshov K.V."/>
            <person name="Hoornstra D."/>
            <person name="Hovius J.W."/>
            <person name="Platonov A.E."/>
            <person name="Telford S.R. III."/>
        </authorList>
    </citation>
    <scope>NUCLEOTIDE SEQUENCE</scope>
    <source>
        <strain evidence="4">Yekat-76</strain>
        <plasmid evidence="4">pYekat-76-lp18-2</plasmid>
    </source>
</reference>
<geneLocation type="plasmid" evidence="4 6">
    <name>pYekat-76-lp18-2</name>
</geneLocation>
<sequence>MEVVNGSTILKATNINAKYVKKIIYRPFDYRFIYYTKNKGVTSYLSYLRYDITRHFLEIKDNVGLVIIKFLAMDSLNMFLLIIKFRK</sequence>
<dbReference type="Proteomes" id="UP000230633">
    <property type="component" value="Plasmid pYekat-1-lp18-2"/>
</dbReference>
<dbReference type="Pfam" id="PF18135">
    <property type="entry name" value="Type_ISP_C"/>
    <property type="match status" value="1"/>
</dbReference>
<accession>A0AAQ3HFH0</accession>
<name>A0AAQ3HFH0_9SPIR</name>
<keyword evidence="1" id="KW-0812">Transmembrane</keyword>
<evidence type="ECO:0000313" key="3">
    <source>
        <dbReference type="EMBL" id="ATQ16689.1"/>
    </source>
</evidence>
<dbReference type="RefSeq" id="WP_025444417.1">
    <property type="nucleotide sequence ID" value="NZ_CP024219.2"/>
</dbReference>
<reference evidence="5" key="1">
    <citation type="submission" date="2017-10" db="EMBL/GenBank/DDBJ databases">
        <title>Whole genome sequencing of Borrelia miyamotoi strains isolated at the Russian territory.</title>
        <authorList>
            <person name="Kuleshov K.V."/>
            <person name="Platonov A.E."/>
            <person name="Goptar I.A."/>
            <person name="Shipulin G.A."/>
            <person name="Markelov M.L."/>
            <person name="Koetsveld J."/>
            <person name="Kolyasnikova N.M."/>
            <person name="Sarksyan D.S."/>
            <person name="Toporkova M.G."/>
            <person name="Hovius J.W."/>
        </authorList>
    </citation>
    <scope>NUCLEOTIDE SEQUENCE [LARGE SCALE GENOMIC DNA]</scope>
    <source>
        <strain evidence="5">Yekat-1</strain>
        <plasmid evidence="5">pYekat-1-lp18-2</plasmid>
    </source>
</reference>